<gene>
    <name evidence="1" type="primary">glpE_1</name>
    <name evidence="1" type="ORF">FVB9532_01905</name>
</gene>
<reference evidence="1" key="1">
    <citation type="submission" date="2019-09" db="EMBL/GenBank/DDBJ databases">
        <authorList>
            <person name="Rodrigo-Torres L."/>
            <person name="Arahal R. D."/>
            <person name="Lucena T."/>
        </authorList>
    </citation>
    <scope>NUCLEOTIDE SEQUENCE</scope>
    <source>
        <strain evidence="1">ISS653</strain>
    </source>
</reference>
<protein>
    <submittedName>
        <fullName evidence="1">Thiosulfate sulfurtransferase GlpE</fullName>
        <ecNumber evidence="1">2.8.1.1</ecNumber>
    </submittedName>
</protein>
<accession>A0AC61Y826</accession>
<keyword evidence="1" id="KW-0808">Transferase</keyword>
<dbReference type="EC" id="2.8.1.1" evidence="1"/>
<dbReference type="EMBL" id="CABVMM010000007">
    <property type="protein sequence ID" value="VVV00632.1"/>
    <property type="molecule type" value="Genomic_DNA"/>
</dbReference>
<organism evidence="1 2">
    <name type="scientific">Mesonia oceanica</name>
    <dbReference type="NCBI Taxonomy" id="2687242"/>
    <lineage>
        <taxon>Bacteria</taxon>
        <taxon>Pseudomonadati</taxon>
        <taxon>Bacteroidota</taxon>
        <taxon>Flavobacteriia</taxon>
        <taxon>Flavobacteriales</taxon>
        <taxon>Flavobacteriaceae</taxon>
        <taxon>Mesonia</taxon>
    </lineage>
</organism>
<evidence type="ECO:0000313" key="2">
    <source>
        <dbReference type="Proteomes" id="UP000356253"/>
    </source>
</evidence>
<evidence type="ECO:0000313" key="1">
    <source>
        <dbReference type="EMBL" id="VVV00632.1"/>
    </source>
</evidence>
<keyword evidence="2" id="KW-1185">Reference proteome</keyword>
<dbReference type="Proteomes" id="UP000356253">
    <property type="component" value="Unassembled WGS sequence"/>
</dbReference>
<proteinExistence type="predicted"/>
<sequence>MRFFINILFFITFISYSQDSLNNLLERSTKHSIPFISVEQLKAHQQNFLLLDAREWEEFHISHLQNALWVGYKNFSAEEIQQQIKNKETPIVVYCSLGIRSEKIGEQLKKLGYNNIQNLYGGIFEWKNKGYPVFNNQEQITEKVHAFNKRWGKWLHNAEKVYE</sequence>
<name>A0AC61Y826_9FLAO</name>
<comment type="caution">
    <text evidence="1">The sequence shown here is derived from an EMBL/GenBank/DDBJ whole genome shotgun (WGS) entry which is preliminary data.</text>
</comment>